<dbReference type="AlphaFoldDB" id="A0A2G9TE84"/>
<reference evidence="1 2" key="1">
    <citation type="submission" date="2015-09" db="EMBL/GenBank/DDBJ databases">
        <title>Draft genome of the parasitic nematode Teladorsagia circumcincta isolate WARC Sus (inbred).</title>
        <authorList>
            <person name="Mitreva M."/>
        </authorList>
    </citation>
    <scope>NUCLEOTIDE SEQUENCE [LARGE SCALE GENOMIC DNA]</scope>
    <source>
        <strain evidence="1 2">S</strain>
    </source>
</reference>
<name>A0A2G9TE84_TELCI</name>
<gene>
    <name evidence="1" type="ORF">TELCIR_22942</name>
</gene>
<protein>
    <submittedName>
        <fullName evidence="1">Uncharacterized protein</fullName>
    </submittedName>
</protein>
<sequence length="53" mass="6023">MAAYALGPKSVDFDKVWGNLQPSVIEIMNLHPMTKKDWDDKFQGAGSFHSYSY</sequence>
<evidence type="ECO:0000313" key="1">
    <source>
        <dbReference type="EMBL" id="PIO55670.1"/>
    </source>
</evidence>
<proteinExistence type="predicted"/>
<dbReference type="Gene3D" id="1.20.1310.10">
    <property type="entry name" value="Cullin Repeats"/>
    <property type="match status" value="1"/>
</dbReference>
<dbReference type="EMBL" id="KZ384794">
    <property type="protein sequence ID" value="PIO55670.1"/>
    <property type="molecule type" value="Genomic_DNA"/>
</dbReference>
<dbReference type="Proteomes" id="UP000230423">
    <property type="component" value="Unassembled WGS sequence"/>
</dbReference>
<keyword evidence="2" id="KW-1185">Reference proteome</keyword>
<feature type="non-terminal residue" evidence="1">
    <location>
        <position position="53"/>
    </location>
</feature>
<evidence type="ECO:0000313" key="2">
    <source>
        <dbReference type="Proteomes" id="UP000230423"/>
    </source>
</evidence>
<accession>A0A2G9TE84</accession>
<organism evidence="1 2">
    <name type="scientific">Teladorsagia circumcincta</name>
    <name type="common">Brown stomach worm</name>
    <name type="synonym">Ostertagia circumcincta</name>
    <dbReference type="NCBI Taxonomy" id="45464"/>
    <lineage>
        <taxon>Eukaryota</taxon>
        <taxon>Metazoa</taxon>
        <taxon>Ecdysozoa</taxon>
        <taxon>Nematoda</taxon>
        <taxon>Chromadorea</taxon>
        <taxon>Rhabditida</taxon>
        <taxon>Rhabditina</taxon>
        <taxon>Rhabditomorpha</taxon>
        <taxon>Strongyloidea</taxon>
        <taxon>Trichostrongylidae</taxon>
        <taxon>Teladorsagia</taxon>
    </lineage>
</organism>